<keyword evidence="3" id="KW-1185">Reference proteome</keyword>
<name>A0A8K0GXE8_9ROSA</name>
<evidence type="ECO:0000313" key="3">
    <source>
        <dbReference type="Proteomes" id="UP000796880"/>
    </source>
</evidence>
<dbReference type="AlphaFoldDB" id="A0A8K0GXE8"/>
<feature type="region of interest" description="Disordered" evidence="1">
    <location>
        <begin position="312"/>
        <end position="333"/>
    </location>
</feature>
<feature type="compositionally biased region" description="Basic and acidic residues" evidence="1">
    <location>
        <begin position="317"/>
        <end position="333"/>
    </location>
</feature>
<dbReference type="Proteomes" id="UP000796880">
    <property type="component" value="Unassembled WGS sequence"/>
</dbReference>
<comment type="caution">
    <text evidence="2">The sequence shown here is derived from an EMBL/GenBank/DDBJ whole genome shotgun (WGS) entry which is preliminary data.</text>
</comment>
<accession>A0A8K0GXE8</accession>
<reference evidence="2" key="1">
    <citation type="submission" date="2020-03" db="EMBL/GenBank/DDBJ databases">
        <title>A high-quality chromosome-level genome assembly of a woody plant with both climbing and erect habits, Rhamnella rubrinervis.</title>
        <authorList>
            <person name="Lu Z."/>
            <person name="Yang Y."/>
            <person name="Zhu X."/>
            <person name="Sun Y."/>
        </authorList>
    </citation>
    <scope>NUCLEOTIDE SEQUENCE</scope>
    <source>
        <strain evidence="2">BYM</strain>
        <tissue evidence="2">Leaf</tissue>
    </source>
</reference>
<dbReference type="EMBL" id="VOIH02000007">
    <property type="protein sequence ID" value="KAF3441478.1"/>
    <property type="molecule type" value="Genomic_DNA"/>
</dbReference>
<sequence>MELWRSKAKDLQESLNSLSLSSEGTEASKITEKILVGKVLSSRSFRRFTVMEILKKAWILKGKLQVCGLPSNLLHPETAFQIGKELGGVHQSTINRFLLLLWVDGACVKEVQIIGACDNQNKSRSSGTYLWTLVEGECRRRGLSFLSALEAHRREEVRALELGDLENEMLEWLGVGRSLMSPAHSPRIIGEATNVLQKKRVMQALLEDGKRMGRKHRRIREVVKEYSEPTDSLNLGEEVTYVDSREREEATAIDEIVSDLQAVEIQVQSTFSPPSNFKLGSSSGRYFIRSQIARSRRSWKDLTIRNIGVENGSGESSLRRREKSNNEKEKRDFQEAEVVGQYMPPLFYHGIVGV</sequence>
<evidence type="ECO:0000313" key="2">
    <source>
        <dbReference type="EMBL" id="KAF3441478.1"/>
    </source>
</evidence>
<evidence type="ECO:0000256" key="1">
    <source>
        <dbReference type="SAM" id="MobiDB-lite"/>
    </source>
</evidence>
<protein>
    <submittedName>
        <fullName evidence="2">Uncharacterized protein</fullName>
    </submittedName>
</protein>
<proteinExistence type="predicted"/>
<gene>
    <name evidence="2" type="ORF">FNV43_RR15392</name>
</gene>
<organism evidence="2 3">
    <name type="scientific">Rhamnella rubrinervis</name>
    <dbReference type="NCBI Taxonomy" id="2594499"/>
    <lineage>
        <taxon>Eukaryota</taxon>
        <taxon>Viridiplantae</taxon>
        <taxon>Streptophyta</taxon>
        <taxon>Embryophyta</taxon>
        <taxon>Tracheophyta</taxon>
        <taxon>Spermatophyta</taxon>
        <taxon>Magnoliopsida</taxon>
        <taxon>eudicotyledons</taxon>
        <taxon>Gunneridae</taxon>
        <taxon>Pentapetalae</taxon>
        <taxon>rosids</taxon>
        <taxon>fabids</taxon>
        <taxon>Rosales</taxon>
        <taxon>Rhamnaceae</taxon>
        <taxon>rhamnoid group</taxon>
        <taxon>Rhamneae</taxon>
        <taxon>Rhamnella</taxon>
    </lineage>
</organism>